<keyword evidence="1" id="KW-0472">Membrane</keyword>
<name>A0A3B0XTJ6_9ZZZZ</name>
<accession>A0A3B0XTJ6</accession>
<proteinExistence type="predicted"/>
<dbReference type="EMBL" id="UOFJ01000274">
    <property type="protein sequence ID" value="VAW67473.1"/>
    <property type="molecule type" value="Genomic_DNA"/>
</dbReference>
<feature type="transmembrane region" description="Helical" evidence="1">
    <location>
        <begin position="72"/>
        <end position="88"/>
    </location>
</feature>
<feature type="transmembrane region" description="Helical" evidence="1">
    <location>
        <begin position="7"/>
        <end position="23"/>
    </location>
</feature>
<evidence type="ECO:0000313" key="2">
    <source>
        <dbReference type="EMBL" id="VAW67473.1"/>
    </source>
</evidence>
<organism evidence="2">
    <name type="scientific">hydrothermal vent metagenome</name>
    <dbReference type="NCBI Taxonomy" id="652676"/>
    <lineage>
        <taxon>unclassified sequences</taxon>
        <taxon>metagenomes</taxon>
        <taxon>ecological metagenomes</taxon>
    </lineage>
</organism>
<gene>
    <name evidence="2" type="ORF">MNBD_GAMMA10-1736</name>
</gene>
<feature type="transmembrane region" description="Helical" evidence="1">
    <location>
        <begin position="29"/>
        <end position="51"/>
    </location>
</feature>
<dbReference type="AlphaFoldDB" id="A0A3B0XTJ6"/>
<feature type="transmembrane region" description="Helical" evidence="1">
    <location>
        <begin position="122"/>
        <end position="145"/>
    </location>
</feature>
<evidence type="ECO:0000256" key="1">
    <source>
        <dbReference type="SAM" id="Phobius"/>
    </source>
</evidence>
<keyword evidence="1" id="KW-1133">Transmembrane helix</keyword>
<sequence>MVFEKKHLGLLIIIALVAIFSEWQVTAAFFIASTVMPFLFIFLSDIFRALFKKKYKFKFREACKQGWKPGSSFGIVAFIFLLPLYYAVSAFEYSIVFSFPIATTIIMLSSVKIAVKKSFGFIIFIISILFSISHSLLILWLISFFNSLV</sequence>
<keyword evidence="1" id="KW-0812">Transmembrane</keyword>
<protein>
    <submittedName>
        <fullName evidence="2">Uncharacterized protein</fullName>
    </submittedName>
</protein>
<feature type="transmembrane region" description="Helical" evidence="1">
    <location>
        <begin position="94"/>
        <end position="115"/>
    </location>
</feature>
<reference evidence="2" key="1">
    <citation type="submission" date="2018-06" db="EMBL/GenBank/DDBJ databases">
        <authorList>
            <person name="Zhirakovskaya E."/>
        </authorList>
    </citation>
    <scope>NUCLEOTIDE SEQUENCE</scope>
</reference>